<reference evidence="2 3" key="1">
    <citation type="submission" date="2019-06" db="EMBL/GenBank/DDBJ databases">
        <title>Sequencing the genomes of 1000 actinobacteria strains.</title>
        <authorList>
            <person name="Klenk H.-P."/>
        </authorList>
    </citation>
    <scope>NUCLEOTIDE SEQUENCE [LARGE SCALE GENOMIC DNA]</scope>
    <source>
        <strain evidence="2 3">DSM 103495</strain>
    </source>
</reference>
<dbReference type="AlphaFoldDB" id="A0A543F7Y1"/>
<organism evidence="2 3">
    <name type="scientific">Nocardia bhagyanarayanae</name>
    <dbReference type="NCBI Taxonomy" id="1215925"/>
    <lineage>
        <taxon>Bacteria</taxon>
        <taxon>Bacillati</taxon>
        <taxon>Actinomycetota</taxon>
        <taxon>Actinomycetes</taxon>
        <taxon>Mycobacteriales</taxon>
        <taxon>Nocardiaceae</taxon>
        <taxon>Nocardia</taxon>
    </lineage>
</organism>
<dbReference type="Proteomes" id="UP000316331">
    <property type="component" value="Unassembled WGS sequence"/>
</dbReference>
<accession>A0A543F7Y1</accession>
<feature type="compositionally biased region" description="Acidic residues" evidence="1">
    <location>
        <begin position="7"/>
        <end position="24"/>
    </location>
</feature>
<dbReference type="EMBL" id="VFPG01000001">
    <property type="protein sequence ID" value="TQM29933.1"/>
    <property type="molecule type" value="Genomic_DNA"/>
</dbReference>
<name>A0A543F7Y1_9NOCA</name>
<dbReference type="RefSeq" id="WP_141808313.1">
    <property type="nucleotide sequence ID" value="NZ_VFPG01000001.1"/>
</dbReference>
<feature type="compositionally biased region" description="Basic and acidic residues" evidence="1">
    <location>
        <begin position="51"/>
        <end position="61"/>
    </location>
</feature>
<evidence type="ECO:0000256" key="1">
    <source>
        <dbReference type="SAM" id="MobiDB-lite"/>
    </source>
</evidence>
<sequence>MTRSSDDQYEPEDAEVPAETDATDDEHKHAHQRDSDLMPDTPGMLGDEIDEMSHPDKPSPS</sequence>
<evidence type="ECO:0000313" key="3">
    <source>
        <dbReference type="Proteomes" id="UP000316331"/>
    </source>
</evidence>
<keyword evidence="3" id="KW-1185">Reference proteome</keyword>
<feature type="region of interest" description="Disordered" evidence="1">
    <location>
        <begin position="1"/>
        <end position="61"/>
    </location>
</feature>
<proteinExistence type="predicted"/>
<gene>
    <name evidence="2" type="ORF">FB390_1547</name>
</gene>
<comment type="caution">
    <text evidence="2">The sequence shown here is derived from an EMBL/GenBank/DDBJ whole genome shotgun (WGS) entry which is preliminary data.</text>
</comment>
<evidence type="ECO:0000313" key="2">
    <source>
        <dbReference type="EMBL" id="TQM29933.1"/>
    </source>
</evidence>
<protein>
    <submittedName>
        <fullName evidence="2">Uncharacterized protein</fullName>
    </submittedName>
</protein>
<feature type="compositionally biased region" description="Basic and acidic residues" evidence="1">
    <location>
        <begin position="25"/>
        <end position="36"/>
    </location>
</feature>